<proteinExistence type="predicted"/>
<keyword evidence="3" id="KW-1185">Reference proteome</keyword>
<dbReference type="RefSeq" id="WP_269605588.1">
    <property type="nucleotide sequence ID" value="NZ_JAPWIJ010000006.1"/>
</dbReference>
<dbReference type="Proteomes" id="UP001081071">
    <property type="component" value="Unassembled WGS sequence"/>
</dbReference>
<dbReference type="Pfam" id="PF00485">
    <property type="entry name" value="PRK"/>
    <property type="match status" value="1"/>
</dbReference>
<sequence>MGIGEDMVRDVISRDLGHPLRVAIDGVTASGKSTCARWLVSAVAAQGRPAIHVTMDGFHHRRAHRYRQGRTSATGYYRDAYDFEALCTQVLIPLGPNGSGEIRRRIIDLATDEPVNDPLEPVSADAIVVVDGTFLHRPPLPDYWDYTVFVDTPMDVARARGTARDADALGGEVAAGMAFDQRYHAACRIYLDEVGPRARATRVLPSIDSMLSMG</sequence>
<gene>
    <name evidence="2" type="ORF">O4220_15170</name>
</gene>
<dbReference type="SUPFAM" id="SSF52540">
    <property type="entry name" value="P-loop containing nucleoside triphosphate hydrolases"/>
    <property type="match status" value="1"/>
</dbReference>
<dbReference type="EMBL" id="JAPWIJ010000006">
    <property type="protein sequence ID" value="MCZ4519856.1"/>
    <property type="molecule type" value="Genomic_DNA"/>
</dbReference>
<reference evidence="2" key="1">
    <citation type="submission" date="2022-12" db="EMBL/GenBank/DDBJ databases">
        <authorList>
            <person name="Krivoruchko A.V."/>
            <person name="Elkin A."/>
        </authorList>
    </citation>
    <scope>NUCLEOTIDE SEQUENCE</scope>
    <source>
        <strain evidence="2">IEGM 1391</strain>
    </source>
</reference>
<name>A0ABT4MJD2_9NOCA</name>
<dbReference type="InterPro" id="IPR006083">
    <property type="entry name" value="PRK/URK"/>
</dbReference>
<evidence type="ECO:0000313" key="2">
    <source>
        <dbReference type="EMBL" id="MCZ4519856.1"/>
    </source>
</evidence>
<organism evidence="2 3">
    <name type="scientific">Rhodococcus ruber</name>
    <dbReference type="NCBI Taxonomy" id="1830"/>
    <lineage>
        <taxon>Bacteria</taxon>
        <taxon>Bacillati</taxon>
        <taxon>Actinomycetota</taxon>
        <taxon>Actinomycetes</taxon>
        <taxon>Mycobacteriales</taxon>
        <taxon>Nocardiaceae</taxon>
        <taxon>Rhodococcus</taxon>
    </lineage>
</organism>
<comment type="caution">
    <text evidence="2">The sequence shown here is derived from an EMBL/GenBank/DDBJ whole genome shotgun (WGS) entry which is preliminary data.</text>
</comment>
<evidence type="ECO:0000259" key="1">
    <source>
        <dbReference type="Pfam" id="PF00485"/>
    </source>
</evidence>
<protein>
    <recommendedName>
        <fullName evidence="1">Phosphoribulokinase/uridine kinase domain-containing protein</fullName>
    </recommendedName>
</protein>
<feature type="domain" description="Phosphoribulokinase/uridine kinase" evidence="1">
    <location>
        <begin position="23"/>
        <end position="172"/>
    </location>
</feature>
<evidence type="ECO:0000313" key="3">
    <source>
        <dbReference type="Proteomes" id="UP001081071"/>
    </source>
</evidence>
<dbReference type="Gene3D" id="3.40.50.300">
    <property type="entry name" value="P-loop containing nucleotide triphosphate hydrolases"/>
    <property type="match status" value="1"/>
</dbReference>
<accession>A0ABT4MJD2</accession>
<dbReference type="InterPro" id="IPR027417">
    <property type="entry name" value="P-loop_NTPase"/>
</dbReference>